<evidence type="ECO:0000313" key="10">
    <source>
        <dbReference type="Proteomes" id="UP000282323"/>
    </source>
</evidence>
<dbReference type="Pfam" id="PF00015">
    <property type="entry name" value="MCPsignal"/>
    <property type="match status" value="1"/>
</dbReference>
<keyword evidence="6" id="KW-0812">Transmembrane</keyword>
<feature type="region of interest" description="Disordered" evidence="5">
    <location>
        <begin position="689"/>
        <end position="834"/>
    </location>
</feature>
<keyword evidence="10" id="KW-1185">Reference proteome</keyword>
<dbReference type="SMART" id="SM00283">
    <property type="entry name" value="MA"/>
    <property type="match status" value="1"/>
</dbReference>
<dbReference type="EMBL" id="REGA01000010">
    <property type="protein sequence ID" value="RQG94235.1"/>
    <property type="molecule type" value="Genomic_DNA"/>
</dbReference>
<dbReference type="AlphaFoldDB" id="A0A3N6PC35"/>
<keyword evidence="6" id="KW-0472">Membrane</keyword>
<dbReference type="Pfam" id="PF00672">
    <property type="entry name" value="HAMP"/>
    <property type="match status" value="1"/>
</dbReference>
<dbReference type="Gene3D" id="1.10.287.950">
    <property type="entry name" value="Methyl-accepting chemotaxis protein"/>
    <property type="match status" value="1"/>
</dbReference>
<evidence type="ECO:0000313" key="9">
    <source>
        <dbReference type="EMBL" id="RQG94235.1"/>
    </source>
</evidence>
<feature type="domain" description="HAMP" evidence="8">
    <location>
        <begin position="302"/>
        <end position="354"/>
    </location>
</feature>
<keyword evidence="1 3" id="KW-0807">Transducer</keyword>
<dbReference type="CDD" id="cd06225">
    <property type="entry name" value="HAMP"/>
    <property type="match status" value="1"/>
</dbReference>
<organism evidence="9 10">
    <name type="scientific">Natrarchaeobius chitinivorans</name>
    <dbReference type="NCBI Taxonomy" id="1679083"/>
    <lineage>
        <taxon>Archaea</taxon>
        <taxon>Methanobacteriati</taxon>
        <taxon>Methanobacteriota</taxon>
        <taxon>Stenosarchaea group</taxon>
        <taxon>Halobacteria</taxon>
        <taxon>Halobacteriales</taxon>
        <taxon>Natrialbaceae</taxon>
        <taxon>Natrarchaeobius</taxon>
    </lineage>
</organism>
<reference evidence="9 10" key="1">
    <citation type="submission" date="2018-10" db="EMBL/GenBank/DDBJ databases">
        <title>Natrarchaeobius chitinivorans gen. nov., sp. nov., and Natrarchaeobius haloalkaliphilus sp. nov., alkaliphilic, chitin-utilizing haloarchaea from hypersaline alkaline lakes.</title>
        <authorList>
            <person name="Sorokin D.Y."/>
            <person name="Elcheninov A.G."/>
            <person name="Kostrikina N.A."/>
            <person name="Bale N.J."/>
            <person name="Sinninghe Damste J.S."/>
            <person name="Khijniak T.V."/>
            <person name="Kublanov I.V."/>
            <person name="Toshchakov S.V."/>
        </authorList>
    </citation>
    <scope>NUCLEOTIDE SEQUENCE [LARGE SCALE GENOMIC DNA]</scope>
    <source>
        <strain evidence="9 10">AArcht4T</strain>
    </source>
</reference>
<dbReference type="RefSeq" id="WP_124195994.1">
    <property type="nucleotide sequence ID" value="NZ_REGA01000010.1"/>
</dbReference>
<dbReference type="SUPFAM" id="SSF58104">
    <property type="entry name" value="Methyl-accepting chemotaxis protein (MCP) signaling domain"/>
    <property type="match status" value="1"/>
</dbReference>
<feature type="compositionally biased region" description="Low complexity" evidence="5">
    <location>
        <begin position="689"/>
        <end position="721"/>
    </location>
</feature>
<comment type="similarity">
    <text evidence="2">Belongs to the methyl-accepting chemotaxis (MCP) protein family.</text>
</comment>
<dbReference type="Proteomes" id="UP000282323">
    <property type="component" value="Unassembled WGS sequence"/>
</dbReference>
<feature type="domain" description="Methyl-accepting transducer" evidence="7">
    <location>
        <begin position="447"/>
        <end position="685"/>
    </location>
</feature>
<feature type="coiled-coil region" evidence="4">
    <location>
        <begin position="525"/>
        <end position="562"/>
    </location>
</feature>
<keyword evidence="4" id="KW-0175">Coiled coil</keyword>
<evidence type="ECO:0000256" key="2">
    <source>
        <dbReference type="ARBA" id="ARBA00029447"/>
    </source>
</evidence>
<dbReference type="PROSITE" id="PS50111">
    <property type="entry name" value="CHEMOTAXIS_TRANSDUC_2"/>
    <property type="match status" value="1"/>
</dbReference>
<dbReference type="SUPFAM" id="SSF158472">
    <property type="entry name" value="HAMP domain-like"/>
    <property type="match status" value="1"/>
</dbReference>
<dbReference type="PROSITE" id="PS50885">
    <property type="entry name" value="HAMP"/>
    <property type="match status" value="2"/>
</dbReference>
<dbReference type="SMART" id="SM00304">
    <property type="entry name" value="HAMP"/>
    <property type="match status" value="3"/>
</dbReference>
<dbReference type="Gene3D" id="6.10.250.1910">
    <property type="match status" value="1"/>
</dbReference>
<sequence length="834" mass="89319">MIGNVLSRFVPSAIRRRLGAKFAVSILIVLLAIGAAGMMGYAQVDETLEQDTQETLESAAAQQSDAMNEWVQVREYEARMVSEYDGVTAEDPGTVEAAIEPRRASLDRSGIHVIDVEEEVVVASTTLENGASFDEFAYPWTETDFDEAFAGRSDVWVSDSSYQDPGGGQTHVVGFAADVSGTNRVVVLDGSLDLRSQRIDEGVQWTSFVTADGEPVLLADEDRPDDFDRDAIAGAAETGDGQFVRGDPVRAYQPVDRTDWVAVTSIPEAEAFAVQQTVGMNVLLIVGSALVALVFAGVVLGRQTVVPLKRLQTKATQMGDGDLSVDLTTSRTDEIGQFYTAFDDMRLSLREQIEETETAYADAERERERVAQLNTELQETANEYSTVMQSAADGDLTVRMESSTDNEAMVAIESEFNEMISEIESTIDRLSTFATEVATASAQVTASSEEVQSASEQVAEATQEISTGAEQQHESLQTANREIEQLSTTTQQIAASSNEVADVAERTADTGKRGQTAATNAIAGMEEIEVDVEDTVTEIRQLEDEVEQIDELIDQIKEIAKQTNMLALNANIEASRSAGNEDDGGFGAVAGEFKELSEDAKLAAQQVEARLEAIREQTERSASEVKETSAAVDDAGAQVEEAVDALEAIAEYARETNRGVQEISAATEQQAATTQEVVSIVDEAATISDETTSEAETVAAAAEEQTSAMSEVSESVSDLSSQATQLSEALDRFETDTTTEQAATVAFSSDRADADEADADPESKANEAETDSDSQPESDTDSESGPSDEDEDTAVDDPESPTGDDEASPNESDAAKTSDGPNPDDPDAAFEFGQ</sequence>
<evidence type="ECO:0000256" key="6">
    <source>
        <dbReference type="SAM" id="Phobius"/>
    </source>
</evidence>
<feature type="transmembrane region" description="Helical" evidence="6">
    <location>
        <begin position="20"/>
        <end position="42"/>
    </location>
</feature>
<comment type="caution">
    <text evidence="9">The sequence shown here is derived from an EMBL/GenBank/DDBJ whole genome shotgun (WGS) entry which is preliminary data.</text>
</comment>
<dbReference type="OrthoDB" id="8523at2157"/>
<evidence type="ECO:0000256" key="1">
    <source>
        <dbReference type="ARBA" id="ARBA00023224"/>
    </source>
</evidence>
<feature type="coiled-coil region" evidence="4">
    <location>
        <begin position="444"/>
        <end position="489"/>
    </location>
</feature>
<keyword evidence="6" id="KW-1133">Transmembrane helix</keyword>
<proteinExistence type="inferred from homology"/>
<feature type="coiled-coil region" evidence="4">
    <location>
        <begin position="346"/>
        <end position="383"/>
    </location>
</feature>
<gene>
    <name evidence="9" type="ORF">EA473_12755</name>
</gene>
<name>A0A3N6PC35_NATCH</name>
<dbReference type="GO" id="GO:0016020">
    <property type="term" value="C:membrane"/>
    <property type="evidence" value="ECO:0007669"/>
    <property type="project" value="InterPro"/>
</dbReference>
<feature type="compositionally biased region" description="Acidic residues" evidence="5">
    <location>
        <begin position="768"/>
        <end position="808"/>
    </location>
</feature>
<accession>A0A3N6PC35</accession>
<dbReference type="PANTHER" id="PTHR32089:SF112">
    <property type="entry name" value="LYSOZYME-LIKE PROTEIN-RELATED"/>
    <property type="match status" value="1"/>
</dbReference>
<feature type="domain" description="HAMP" evidence="8">
    <location>
        <begin position="382"/>
        <end position="428"/>
    </location>
</feature>
<evidence type="ECO:0000259" key="8">
    <source>
        <dbReference type="PROSITE" id="PS50885"/>
    </source>
</evidence>
<dbReference type="GO" id="GO:0007165">
    <property type="term" value="P:signal transduction"/>
    <property type="evidence" value="ECO:0007669"/>
    <property type="project" value="UniProtKB-KW"/>
</dbReference>
<evidence type="ECO:0000259" key="7">
    <source>
        <dbReference type="PROSITE" id="PS50111"/>
    </source>
</evidence>
<evidence type="ECO:0000256" key="3">
    <source>
        <dbReference type="PROSITE-ProRule" id="PRU00284"/>
    </source>
</evidence>
<evidence type="ECO:0000256" key="4">
    <source>
        <dbReference type="SAM" id="Coils"/>
    </source>
</evidence>
<dbReference type="CDD" id="cd11386">
    <property type="entry name" value="MCP_signal"/>
    <property type="match status" value="1"/>
</dbReference>
<protein>
    <submittedName>
        <fullName evidence="9">HAMP domain-containing protein</fullName>
    </submittedName>
</protein>
<dbReference type="InterPro" id="IPR003660">
    <property type="entry name" value="HAMP_dom"/>
</dbReference>
<feature type="coiled-coil region" evidence="4">
    <location>
        <begin position="597"/>
        <end position="624"/>
    </location>
</feature>
<dbReference type="InterPro" id="IPR004089">
    <property type="entry name" value="MCPsignal_dom"/>
</dbReference>
<dbReference type="PANTHER" id="PTHR32089">
    <property type="entry name" value="METHYL-ACCEPTING CHEMOTAXIS PROTEIN MCPB"/>
    <property type="match status" value="1"/>
</dbReference>
<evidence type="ECO:0000256" key="5">
    <source>
        <dbReference type="SAM" id="MobiDB-lite"/>
    </source>
</evidence>